<organism evidence="1 2">
    <name type="scientific">Triticum urartu</name>
    <name type="common">Red wild einkorn</name>
    <name type="synonym">Crithodium urartu</name>
    <dbReference type="NCBI Taxonomy" id="4572"/>
    <lineage>
        <taxon>Eukaryota</taxon>
        <taxon>Viridiplantae</taxon>
        <taxon>Streptophyta</taxon>
        <taxon>Embryophyta</taxon>
        <taxon>Tracheophyta</taxon>
        <taxon>Spermatophyta</taxon>
        <taxon>Magnoliopsida</taxon>
        <taxon>Liliopsida</taxon>
        <taxon>Poales</taxon>
        <taxon>Poaceae</taxon>
        <taxon>BOP clade</taxon>
        <taxon>Pooideae</taxon>
        <taxon>Triticodae</taxon>
        <taxon>Triticeae</taxon>
        <taxon>Triticinae</taxon>
        <taxon>Triticum</taxon>
    </lineage>
</organism>
<evidence type="ECO:0000313" key="2">
    <source>
        <dbReference type="Proteomes" id="UP000015106"/>
    </source>
</evidence>
<dbReference type="Gramene" id="TuG1812G0700003240.01.T02">
    <property type="protein sequence ID" value="TuG1812G0700003240.01.T02.cds247562"/>
    <property type="gene ID" value="TuG1812G0700003240.01"/>
</dbReference>
<name>A0A8R7R5P3_TRIUA</name>
<keyword evidence="2" id="KW-1185">Reference proteome</keyword>
<dbReference type="AlphaFoldDB" id="A0A8R7R5P3"/>
<reference evidence="1" key="3">
    <citation type="submission" date="2022-06" db="UniProtKB">
        <authorList>
            <consortium name="EnsemblPlants"/>
        </authorList>
    </citation>
    <scope>IDENTIFICATION</scope>
</reference>
<evidence type="ECO:0000313" key="1">
    <source>
        <dbReference type="EnsemblPlants" id="TuG1812G0700003240.01.T02.cds247562"/>
    </source>
</evidence>
<protein>
    <submittedName>
        <fullName evidence="1">Uncharacterized protein</fullName>
    </submittedName>
</protein>
<proteinExistence type="predicted"/>
<accession>A0A8R7R5P3</accession>
<dbReference type="EnsemblPlants" id="TuG1812G0700003240.01.T03">
    <property type="protein sequence ID" value="TuG1812G0700003240.01.T03.cds247564"/>
    <property type="gene ID" value="TuG1812G0700003240.01"/>
</dbReference>
<reference evidence="1" key="2">
    <citation type="submission" date="2018-03" db="EMBL/GenBank/DDBJ databases">
        <title>The Triticum urartu genome reveals the dynamic nature of wheat genome evolution.</title>
        <authorList>
            <person name="Ling H."/>
            <person name="Ma B."/>
            <person name="Shi X."/>
            <person name="Liu H."/>
            <person name="Dong L."/>
            <person name="Sun H."/>
            <person name="Cao Y."/>
            <person name="Gao Q."/>
            <person name="Zheng S."/>
            <person name="Li Y."/>
            <person name="Yu Y."/>
            <person name="Du H."/>
            <person name="Qi M."/>
            <person name="Li Y."/>
            <person name="Yu H."/>
            <person name="Cui Y."/>
            <person name="Wang N."/>
            <person name="Chen C."/>
            <person name="Wu H."/>
            <person name="Zhao Y."/>
            <person name="Zhang J."/>
            <person name="Li Y."/>
            <person name="Zhou W."/>
            <person name="Zhang B."/>
            <person name="Hu W."/>
            <person name="Eijk M."/>
            <person name="Tang J."/>
            <person name="Witsenboer H."/>
            <person name="Zhao S."/>
            <person name="Li Z."/>
            <person name="Zhang A."/>
            <person name="Wang D."/>
            <person name="Liang C."/>
        </authorList>
    </citation>
    <scope>NUCLEOTIDE SEQUENCE [LARGE SCALE GENOMIC DNA]</scope>
    <source>
        <strain evidence="1">cv. G1812</strain>
    </source>
</reference>
<reference evidence="2" key="1">
    <citation type="journal article" date="2013" name="Nature">
        <title>Draft genome of the wheat A-genome progenitor Triticum urartu.</title>
        <authorList>
            <person name="Ling H.Q."/>
            <person name="Zhao S."/>
            <person name="Liu D."/>
            <person name="Wang J."/>
            <person name="Sun H."/>
            <person name="Zhang C."/>
            <person name="Fan H."/>
            <person name="Li D."/>
            <person name="Dong L."/>
            <person name="Tao Y."/>
            <person name="Gao C."/>
            <person name="Wu H."/>
            <person name="Li Y."/>
            <person name="Cui Y."/>
            <person name="Guo X."/>
            <person name="Zheng S."/>
            <person name="Wang B."/>
            <person name="Yu K."/>
            <person name="Liang Q."/>
            <person name="Yang W."/>
            <person name="Lou X."/>
            <person name="Chen J."/>
            <person name="Feng M."/>
            <person name="Jian J."/>
            <person name="Zhang X."/>
            <person name="Luo G."/>
            <person name="Jiang Y."/>
            <person name="Liu J."/>
            <person name="Wang Z."/>
            <person name="Sha Y."/>
            <person name="Zhang B."/>
            <person name="Wu H."/>
            <person name="Tang D."/>
            <person name="Shen Q."/>
            <person name="Xue P."/>
            <person name="Zou S."/>
            <person name="Wang X."/>
            <person name="Liu X."/>
            <person name="Wang F."/>
            <person name="Yang Y."/>
            <person name="An X."/>
            <person name="Dong Z."/>
            <person name="Zhang K."/>
            <person name="Zhang X."/>
            <person name="Luo M.C."/>
            <person name="Dvorak J."/>
            <person name="Tong Y."/>
            <person name="Wang J."/>
            <person name="Yang H."/>
            <person name="Li Z."/>
            <person name="Wang D."/>
            <person name="Zhang A."/>
            <person name="Wang J."/>
        </authorList>
    </citation>
    <scope>NUCLEOTIDE SEQUENCE</scope>
    <source>
        <strain evidence="2">cv. G1812</strain>
    </source>
</reference>
<dbReference type="EnsemblPlants" id="TuG1812G0700003240.01.T02">
    <property type="protein sequence ID" value="TuG1812G0700003240.01.T02.cds247562"/>
    <property type="gene ID" value="TuG1812G0700003240.01"/>
</dbReference>
<dbReference type="Proteomes" id="UP000015106">
    <property type="component" value="Chromosome 7"/>
</dbReference>
<sequence>MALRFAATSEPSLLRRSLFFISYPFPSPIPHLPLQSPDPQLLRPVLRPAAGSSVR</sequence>
<dbReference type="Gramene" id="TuG1812G0700003240.01.T03">
    <property type="protein sequence ID" value="TuG1812G0700003240.01.T03.cds247564"/>
    <property type="gene ID" value="TuG1812G0700003240.01"/>
</dbReference>